<feature type="compositionally biased region" description="Low complexity" evidence="1">
    <location>
        <begin position="678"/>
        <end position="696"/>
    </location>
</feature>
<dbReference type="AlphaFoldDB" id="E6ZPV7"/>
<feature type="region of interest" description="Disordered" evidence="1">
    <location>
        <begin position="586"/>
        <end position="764"/>
    </location>
</feature>
<feature type="compositionally biased region" description="Basic residues" evidence="1">
    <location>
        <begin position="890"/>
        <end position="899"/>
    </location>
</feature>
<feature type="compositionally biased region" description="Basic and acidic residues" evidence="1">
    <location>
        <begin position="799"/>
        <end position="809"/>
    </location>
</feature>
<feature type="compositionally biased region" description="Acidic residues" evidence="1">
    <location>
        <begin position="549"/>
        <end position="558"/>
    </location>
</feature>
<evidence type="ECO:0000256" key="1">
    <source>
        <dbReference type="SAM" id="MobiDB-lite"/>
    </source>
</evidence>
<proteinExistence type="predicted"/>
<feature type="compositionally biased region" description="Acidic residues" evidence="1">
    <location>
        <begin position="505"/>
        <end position="516"/>
    </location>
</feature>
<keyword evidence="3" id="KW-1185">Reference proteome</keyword>
<feature type="compositionally biased region" description="Basic residues" evidence="1">
    <location>
        <begin position="828"/>
        <end position="839"/>
    </location>
</feature>
<feature type="compositionally biased region" description="Polar residues" evidence="1">
    <location>
        <begin position="81"/>
        <end position="91"/>
    </location>
</feature>
<name>E6ZPV7_SPORE</name>
<sequence length="1218" mass="129520">MHAVRAGRAEGGYGMWARVTSLSRRGAEPSSSRQRLGAEGDGVDSSTEMQTTPVGMHQDVDKQREITSQQDASRKSEEPTSSRFEVATSSHLELDMTRLKPTSAQFIEGLGDEERSEPVFPSELPPSPDAGCDVVLRNSAEPSMEVGVDTASQDYASRSPSLYGSAYEEALEYLEPLGALSESVARSVKAEDEPTVPSTGDRILEHPSLPSAAPDQPPPLSNPCIPAAQRAPSELSELDELRSDGDDDRSAHRPIERQLPSASPLEQDELKEEDEQSMPEPRCLRSSSRAAAAAVAQANPAAPAQRRQTRASSAGAATASISVKTRAQAAFASKAGSPPTAQAESDSVTASTPVKAERAKRTAFLKGCQRVTSICTHGMRPRAKVEHAAPEVKARGRPKGKAGAKQDGNKKGGGAAVKTPVAKQDSQSQPAPSASVAARAEGSSAEANRDAGKPPARKRSKRRMKKDRRKAKLQTAKARAATALLRQEEAERRQRDDAAGQQQADEAEAQDEEPEEPATVVQPSQDEVAEEPVTTTQPLPDKEEQPQGQEEDEFDFLDDTLIQAVEEGACDASAEVVEKRLQCGETSALEVSEDLAPASLATSETSSARETPARLPTPPAPKPSTPSQRPEPSAPPTPSQPPAASTPSRPSNPQPSPSSPQLPTPATPSTPPLPPTSAAPSASPVATTPTAPPVASGLICDNPSQRQQLAPQSPRPPAHSQPVTALAHAGGAPPSTAARSSASPSSSRRQEPQPSSEEVGHVPELNSRAKQLYLFLPSTADLLSNGKLRRLSEPIEVSSGEKDEDHVSVDDEDDEDHISMVNPEPQRKKGPGRPRKHGRRGDTVDEDADEAYAELNRAVVGLEGENNSSEYVPSSEDSDAVTESSGGVGGRKRTRRRRSLPAMGERARGSPAKRMSHSQGGGSTTVTTAPRGSTPTASCKRRKQSHPGGRDSTWNGRLDHMDSRTETHRSATTTSHRQGDDVRSDDHSDSTLSLLGANSVSELYGEGLVDVRSGFETNRELLERLNGLSRFALAVSVDDAMQRDASDDDAELHDPTQSGFTANELNSIYTPPSPSPLHGRSPPSPASSAPLRLSRPFARAPTTPSPTQTSFSTLDPEATEHLQQRILDDAGIMQSAAERALAEFVRAQKAYDQLSLDLALLGHDAGGQSGTINEYAQRLSAFSRFADLHAAGVERTLVYGADSVPQVQLEEASGWARR</sequence>
<evidence type="ECO:0000313" key="2">
    <source>
        <dbReference type="EMBL" id="CBQ69264.1"/>
    </source>
</evidence>
<organism evidence="2 3">
    <name type="scientific">Sporisorium reilianum (strain SRZ2)</name>
    <name type="common">Maize head smut fungus</name>
    <dbReference type="NCBI Taxonomy" id="999809"/>
    <lineage>
        <taxon>Eukaryota</taxon>
        <taxon>Fungi</taxon>
        <taxon>Dikarya</taxon>
        <taxon>Basidiomycota</taxon>
        <taxon>Ustilaginomycotina</taxon>
        <taxon>Ustilaginomycetes</taxon>
        <taxon>Ustilaginales</taxon>
        <taxon>Ustilaginaceae</taxon>
        <taxon>Sporisorium</taxon>
    </lineage>
</organism>
<reference evidence="2 3" key="1">
    <citation type="journal article" date="2010" name="Science">
        <title>Pathogenicity determinants in smut fungi revealed by genome comparison.</title>
        <authorList>
            <person name="Schirawski J."/>
            <person name="Mannhaupt G."/>
            <person name="Muench K."/>
            <person name="Brefort T."/>
            <person name="Schipper K."/>
            <person name="Doehlemann G."/>
            <person name="Di Stasio M."/>
            <person name="Roessel N."/>
            <person name="Mendoza-Mendoza A."/>
            <person name="Pester D."/>
            <person name="Mueller O."/>
            <person name="Winterberg B."/>
            <person name="Meyer E."/>
            <person name="Ghareeb H."/>
            <person name="Wollenberg T."/>
            <person name="Muensterkoetter M."/>
            <person name="Wong P."/>
            <person name="Walter M."/>
            <person name="Stukenbrock E."/>
            <person name="Gueldener U."/>
            <person name="Kahmann R."/>
        </authorList>
    </citation>
    <scope>NUCLEOTIDE SEQUENCE [LARGE SCALE GENOMIC DNA]</scope>
    <source>
        <strain evidence="3">SRZ2</strain>
    </source>
</reference>
<dbReference type="EMBL" id="FQ311435">
    <property type="protein sequence ID" value="CBQ69264.1"/>
    <property type="molecule type" value="Genomic_DNA"/>
</dbReference>
<feature type="region of interest" description="Disordered" evidence="1">
    <location>
        <begin position="23"/>
        <end position="131"/>
    </location>
</feature>
<feature type="compositionally biased region" description="Low complexity" evidence="1">
    <location>
        <begin position="473"/>
        <end position="485"/>
    </location>
</feature>
<feature type="compositionally biased region" description="Low complexity" evidence="1">
    <location>
        <begin position="1096"/>
        <end position="1113"/>
    </location>
</feature>
<gene>
    <name evidence="2" type="ORF">sr15333</name>
</gene>
<feature type="compositionally biased region" description="Pro residues" evidence="1">
    <location>
        <begin position="615"/>
        <end position="624"/>
    </location>
</feature>
<feature type="compositionally biased region" description="Basic and acidic residues" evidence="1">
    <location>
        <begin position="239"/>
        <end position="256"/>
    </location>
</feature>
<dbReference type="OrthoDB" id="10678456at2759"/>
<feature type="compositionally biased region" description="Polar residues" evidence="1">
    <location>
        <begin position="339"/>
        <end position="352"/>
    </location>
</feature>
<feature type="compositionally biased region" description="Low complexity" evidence="1">
    <location>
        <begin position="426"/>
        <end position="438"/>
    </location>
</feature>
<feature type="compositionally biased region" description="Basic and acidic residues" evidence="1">
    <location>
        <begin position="977"/>
        <end position="989"/>
    </location>
</feature>
<dbReference type="eggNOG" id="ENOG502TCX0">
    <property type="taxonomic scope" value="Eukaryota"/>
</dbReference>
<feature type="compositionally biased region" description="Basic and acidic residues" evidence="1">
    <location>
        <begin position="486"/>
        <end position="498"/>
    </location>
</feature>
<protein>
    <submittedName>
        <fullName evidence="2">Uncharacterized protein</fullName>
    </submittedName>
</protein>
<feature type="compositionally biased region" description="Basic and acidic residues" evidence="1">
    <location>
        <begin position="383"/>
        <end position="394"/>
    </location>
</feature>
<dbReference type="Proteomes" id="UP000008867">
    <property type="component" value="Chromosome 14"/>
</dbReference>
<dbReference type="HOGENOM" id="CLU_268974_0_0_1"/>
<feature type="compositionally biased region" description="Low complexity" evidence="1">
    <location>
        <begin position="285"/>
        <end position="320"/>
    </location>
</feature>
<feature type="compositionally biased region" description="Polar residues" evidence="1">
    <location>
        <begin position="924"/>
        <end position="937"/>
    </location>
</feature>
<feature type="compositionally biased region" description="Polar residues" evidence="1">
    <location>
        <begin position="1055"/>
        <end position="1070"/>
    </location>
</feature>
<feature type="compositionally biased region" description="Polar residues" evidence="1">
    <location>
        <begin position="44"/>
        <end position="53"/>
    </location>
</feature>
<feature type="compositionally biased region" description="Pro residues" evidence="1">
    <location>
        <begin position="632"/>
        <end position="641"/>
    </location>
</feature>
<feature type="region of interest" description="Disordered" evidence="1">
    <location>
        <begin position="183"/>
        <end position="562"/>
    </location>
</feature>
<feature type="region of interest" description="Disordered" evidence="1">
    <location>
        <begin position="1042"/>
        <end position="1091"/>
    </location>
</feature>
<accession>E6ZPV7</accession>
<feature type="region of interest" description="Disordered" evidence="1">
    <location>
        <begin position="1096"/>
        <end position="1115"/>
    </location>
</feature>
<feature type="compositionally biased region" description="Basic residues" evidence="1">
    <location>
        <begin position="455"/>
        <end position="472"/>
    </location>
</feature>
<feature type="compositionally biased region" description="Polar residues" evidence="1">
    <location>
        <begin position="702"/>
        <end position="711"/>
    </location>
</feature>
<evidence type="ECO:0000313" key="3">
    <source>
        <dbReference type="Proteomes" id="UP000008867"/>
    </source>
</evidence>
<feature type="compositionally biased region" description="Acidic residues" evidence="1">
    <location>
        <begin position="266"/>
        <end position="277"/>
    </location>
</feature>
<dbReference type="VEuPathDB" id="FungiDB:sr15333"/>
<feature type="region of interest" description="Disordered" evidence="1">
    <location>
        <begin position="783"/>
        <end position="999"/>
    </location>
</feature>
<feature type="compositionally biased region" description="Pro residues" evidence="1">
    <location>
        <begin position="650"/>
        <end position="677"/>
    </location>
</feature>
<feature type="compositionally biased region" description="Basic and acidic residues" evidence="1">
    <location>
        <begin position="957"/>
        <end position="969"/>
    </location>
</feature>
<feature type="compositionally biased region" description="Low complexity" evidence="1">
    <location>
        <begin position="733"/>
        <end position="757"/>
    </location>
</feature>